<reference evidence="1 4" key="2">
    <citation type="submission" date="2021-03" db="EMBL/GenBank/DDBJ databases">
        <title>Whole genome shotgun sequence of Salinispora arenicola NBRC 105043.</title>
        <authorList>
            <person name="Komaki H."/>
            <person name="Tamura T."/>
        </authorList>
    </citation>
    <scope>NUCLEOTIDE SEQUENCE [LARGE SCALE GENOMIC DNA]</scope>
    <source>
        <strain evidence="1 4">NBRC 105043</strain>
    </source>
</reference>
<dbReference type="InterPro" id="IPR015813">
    <property type="entry name" value="Pyrv/PenolPyrv_kinase-like_dom"/>
</dbReference>
<dbReference type="AlphaFoldDB" id="A0A542XLQ6"/>
<evidence type="ECO:0000313" key="4">
    <source>
        <dbReference type="Proteomes" id="UP000677457"/>
    </source>
</evidence>
<dbReference type="InterPro" id="IPR039556">
    <property type="entry name" value="ICL/PEPM"/>
</dbReference>
<dbReference type="RefSeq" id="WP_142116284.1">
    <property type="nucleotide sequence ID" value="NZ_BOQM01000047.1"/>
</dbReference>
<sequence length="305" mass="33133">MKRTTRFKELLLSPEILLLPTVPDPLAAKIAKQVGFKAISCAGYANSAAYLGAPDVQLMTLSEMVDCAWRIADATDLPVHMDGDNGHGNVTNVIRSLKQFEKAGVASIFFEDQVSPKRCGHMSGKRVVPADEFVAKIKAAVDARNDPDLLIMARTDAVAVNGLDDAIERMHMYLEAGADYAFIEALPTVAEMKRITQEINAPTIANLVPGGKTPLLSAGELQDIGFSAVAYPTTLTYAYAKTTRDLLTHLLRTGSIADVQDRMIEFTEFNKLVGLEQIRAREEKYYAGVDLEGHTTPGANAYAAE</sequence>
<dbReference type="EMBL" id="BOQM01000047">
    <property type="protein sequence ID" value="GIM87833.1"/>
    <property type="molecule type" value="Genomic_DNA"/>
</dbReference>
<dbReference type="PANTHER" id="PTHR42905:SF5">
    <property type="entry name" value="CARBOXYVINYL-CARBOXYPHOSPHONATE PHOSPHORYLMUTASE, CHLOROPLASTIC"/>
    <property type="match status" value="1"/>
</dbReference>
<dbReference type="GeneID" id="93771113"/>
<dbReference type="SUPFAM" id="SSF51621">
    <property type="entry name" value="Phosphoenolpyruvate/pyruvate domain"/>
    <property type="match status" value="1"/>
</dbReference>
<keyword evidence="2" id="KW-0456">Lyase</keyword>
<proteinExistence type="predicted"/>
<dbReference type="Proteomes" id="UP000315983">
    <property type="component" value="Unassembled WGS sequence"/>
</dbReference>
<dbReference type="Pfam" id="PF13714">
    <property type="entry name" value="PEP_mutase"/>
    <property type="match status" value="1"/>
</dbReference>
<keyword evidence="4" id="KW-1185">Reference proteome</keyword>
<comment type="caution">
    <text evidence="2">The sequence shown here is derived from an EMBL/GenBank/DDBJ whole genome shotgun (WGS) entry which is preliminary data.</text>
</comment>
<dbReference type="InterPro" id="IPR040442">
    <property type="entry name" value="Pyrv_kinase-like_dom_sf"/>
</dbReference>
<dbReference type="PROSITE" id="PS00161">
    <property type="entry name" value="ISOCITRATE_LYASE"/>
    <property type="match status" value="1"/>
</dbReference>
<gene>
    <name evidence="2" type="ORF">FB564_1836</name>
    <name evidence="1" type="ORF">Sar04_45690</name>
</gene>
<dbReference type="PANTHER" id="PTHR42905">
    <property type="entry name" value="PHOSPHOENOLPYRUVATE CARBOXYLASE"/>
    <property type="match status" value="1"/>
</dbReference>
<organism evidence="2 3">
    <name type="scientific">Salinispora arenicola</name>
    <dbReference type="NCBI Taxonomy" id="168697"/>
    <lineage>
        <taxon>Bacteria</taxon>
        <taxon>Bacillati</taxon>
        <taxon>Actinomycetota</taxon>
        <taxon>Actinomycetes</taxon>
        <taxon>Micromonosporales</taxon>
        <taxon>Micromonosporaceae</taxon>
        <taxon>Salinispora</taxon>
    </lineage>
</organism>
<dbReference type="EMBL" id="VFOL01000001">
    <property type="protein sequence ID" value="TQL36720.1"/>
    <property type="molecule type" value="Genomic_DNA"/>
</dbReference>
<dbReference type="GO" id="GO:0016833">
    <property type="term" value="F:oxo-acid-lyase activity"/>
    <property type="evidence" value="ECO:0007669"/>
    <property type="project" value="UniProtKB-ARBA"/>
</dbReference>
<dbReference type="CDD" id="cd00377">
    <property type="entry name" value="ICL_PEPM"/>
    <property type="match status" value="1"/>
</dbReference>
<evidence type="ECO:0000313" key="2">
    <source>
        <dbReference type="EMBL" id="TQL36720.1"/>
    </source>
</evidence>
<dbReference type="Proteomes" id="UP000677457">
    <property type="component" value="Unassembled WGS sequence"/>
</dbReference>
<accession>A0A542XLQ6</accession>
<protein>
    <submittedName>
        <fullName evidence="2">Methylisocitrate lyase</fullName>
    </submittedName>
</protein>
<reference evidence="2 3" key="1">
    <citation type="submission" date="2019-06" db="EMBL/GenBank/DDBJ databases">
        <title>Sequencing the genomes of 1000 actinobacteria strains.</title>
        <authorList>
            <person name="Klenk H.-P."/>
        </authorList>
    </citation>
    <scope>NUCLEOTIDE SEQUENCE [LARGE SCALE GENOMIC DNA]</scope>
    <source>
        <strain evidence="2 3">DSM 44819</strain>
    </source>
</reference>
<dbReference type="Gene3D" id="3.20.20.60">
    <property type="entry name" value="Phosphoenolpyruvate-binding domains"/>
    <property type="match status" value="1"/>
</dbReference>
<name>A0A542XLQ6_SALAC</name>
<dbReference type="InterPro" id="IPR018523">
    <property type="entry name" value="Isocitrate_lyase_ph_CS"/>
</dbReference>
<evidence type="ECO:0000313" key="1">
    <source>
        <dbReference type="EMBL" id="GIM87833.1"/>
    </source>
</evidence>
<evidence type="ECO:0000313" key="3">
    <source>
        <dbReference type="Proteomes" id="UP000315983"/>
    </source>
</evidence>